<evidence type="ECO:0000256" key="6">
    <source>
        <dbReference type="SAM" id="Phobius"/>
    </source>
</evidence>
<feature type="compositionally biased region" description="Basic and acidic residues" evidence="5">
    <location>
        <begin position="414"/>
        <end position="426"/>
    </location>
</feature>
<dbReference type="PANTHER" id="PTHR21676">
    <property type="entry name" value="PROTEIN STUM"/>
    <property type="match status" value="1"/>
</dbReference>
<gene>
    <name evidence="7" type="primary">Stum</name>
    <name evidence="7" type="ORF">G6Z75_0004014</name>
</gene>
<evidence type="ECO:0000313" key="8">
    <source>
        <dbReference type="Proteomes" id="UP000667349"/>
    </source>
</evidence>
<proteinExistence type="predicted"/>
<dbReference type="AlphaFoldDB" id="A0A836JHE3"/>
<feature type="transmembrane region" description="Helical" evidence="6">
    <location>
        <begin position="1009"/>
        <end position="1032"/>
    </location>
</feature>
<dbReference type="InterPro" id="IPR026673">
    <property type="entry name" value="SPEC3/Stum"/>
</dbReference>
<dbReference type="Pfam" id="PF15795">
    <property type="entry name" value="Spec3"/>
    <property type="match status" value="1"/>
</dbReference>
<reference evidence="7" key="1">
    <citation type="submission" date="2020-02" db="EMBL/GenBank/DDBJ databases">
        <title>Relaxed selection underlies rapid genomic changes in the transitions from sociality to social parasitism in ants.</title>
        <authorList>
            <person name="Bi X."/>
        </authorList>
    </citation>
    <scope>NUCLEOTIDE SEQUENCE</scope>
    <source>
        <strain evidence="7">BGI-DK2013a</strain>
        <tissue evidence="7">Whole body</tissue>
    </source>
</reference>
<feature type="compositionally biased region" description="Polar residues" evidence="5">
    <location>
        <begin position="310"/>
        <end position="330"/>
    </location>
</feature>
<name>A0A836JHE3_9HYME</name>
<dbReference type="GO" id="GO:0042330">
    <property type="term" value="P:taxis"/>
    <property type="evidence" value="ECO:0007669"/>
    <property type="project" value="TreeGrafter"/>
</dbReference>
<feature type="compositionally biased region" description="Low complexity" evidence="5">
    <location>
        <begin position="299"/>
        <end position="309"/>
    </location>
</feature>
<sequence>ILSFNLCNDNGRQLVVFNEIIRSCRDGRKYAPRYPCYFWLLFYRLLRVQLLMYDGNYIECTVHQCISGLFSWIDLHFNTHKSYGLVRMRRSDHDGHVARQNPPPFRVLAIPDNMYLSPPPPRAPEPYKVAPTSTSFGRAHRRSSFVILAESRPASPETGDASSTLPTGRVSPFRGRGFKGPPPRSMSRPQSPEVAGDGRRRKAERRVSLSQQNSPRRSLIPQPTYRQRSTSLTKDNERSPSPKIGRRVDSKTRLNVSDSRNRLNASDSKSRLNDSKTRLNKSDSRSHTNLTEAKTRFISNSTSNLNNNSMATRRQPTKGSTRLSPIQGTPTKPEKTTPRSNVRGKDTTKQSPTKISRRATSPQKNPAARKDNQNRSPSKERLLSPSKIPLKTSKANGSSNIGRFISIPEQSTGKTERFAKESKSDKQAGQSVQNGRSELSSKENEMNENSSATADDVDLIDLLKQTSQAIGTSSERLVNTTTTTAVQPLHIDANTLLVERNDGSTTNQQKERSDGTLKSSISPVSKSESSPMPSTPNAASTSQKSSPFVENQSVKTTQAINPGNDKKDSPVGAEGSTGGHSKSGSVSQSMKSVKMNDESQSKATSTTEIKSGSAGSKTTASREGPTNDKMPTVMENDLKVKATEEAKTVNNVTMSNNTITNNVAKSNNVNPKVGAVNVGVNSDAVVRTRNENRGSDASLKSSTGVSTDSIESVRSTDTGVSVNTVRGVSSPREKTGLHAVKRPQEIETLSGNIVRIEQNGEPAVLASSNEKQSDNKKLWARWGRSLSQYCKCCSGMRCLACRRDPKGLLWTRNQGRTTVINDISPPVATPVLDAPPSTTNALSCWSKLKARCRCVRTKDRGSLSLRERLRELKCCTRKSRIAPAEPTVCCPPERRCGVLCRRAFSCCKCSCKRAEQRTKNTRAKHSLTSVAPPPLSEESKSKIPDVLVEHNSVMRGAIPCLPVPLAWFCLVWNFLLPGTGTVWSGLFNLCTGQPRFSAVAGMRSRLGALIVNLIVGVGQMFTVLFCLVGWGWSIWWGVTMVRLARKYKRFKISEATNNDLERGGESAALPPGVPSQALRGMERAR</sequence>
<dbReference type="PANTHER" id="PTHR21676:SF6">
    <property type="entry name" value="PROTEIN STUM"/>
    <property type="match status" value="1"/>
</dbReference>
<keyword evidence="3 6" id="KW-1133">Transmembrane helix</keyword>
<feature type="compositionally biased region" description="Polar residues" evidence="5">
    <location>
        <begin position="349"/>
        <end position="364"/>
    </location>
</feature>
<feature type="compositionally biased region" description="Basic and acidic residues" evidence="5">
    <location>
        <begin position="268"/>
        <end position="286"/>
    </location>
</feature>
<feature type="region of interest" description="Disordered" evidence="5">
    <location>
        <begin position="1061"/>
        <end position="1085"/>
    </location>
</feature>
<feature type="compositionally biased region" description="Basic and acidic residues" evidence="5">
    <location>
        <begin position="332"/>
        <end position="348"/>
    </location>
</feature>
<evidence type="ECO:0000313" key="7">
    <source>
        <dbReference type="EMBL" id="KAG5311751.1"/>
    </source>
</evidence>
<dbReference type="GO" id="GO:0050954">
    <property type="term" value="P:sensory perception of mechanical stimulus"/>
    <property type="evidence" value="ECO:0007669"/>
    <property type="project" value="TreeGrafter"/>
</dbReference>
<evidence type="ECO:0000256" key="1">
    <source>
        <dbReference type="ARBA" id="ARBA00004141"/>
    </source>
</evidence>
<feature type="compositionally biased region" description="Polar residues" evidence="5">
    <location>
        <begin position="427"/>
        <end position="436"/>
    </location>
</feature>
<feature type="compositionally biased region" description="Polar residues" evidence="5">
    <location>
        <begin position="698"/>
        <end position="715"/>
    </location>
</feature>
<feature type="region of interest" description="Disordered" evidence="5">
    <location>
        <begin position="147"/>
        <end position="454"/>
    </location>
</feature>
<feature type="non-terminal residue" evidence="7">
    <location>
        <position position="1"/>
    </location>
</feature>
<feature type="compositionally biased region" description="Polar residues" evidence="5">
    <location>
        <begin position="224"/>
        <end position="233"/>
    </location>
</feature>
<feature type="compositionally biased region" description="Polar residues" evidence="5">
    <location>
        <begin position="601"/>
        <end position="621"/>
    </location>
</feature>
<organism evidence="7 8">
    <name type="scientific">Acromyrmex insinuator</name>
    <dbReference type="NCBI Taxonomy" id="230686"/>
    <lineage>
        <taxon>Eukaryota</taxon>
        <taxon>Metazoa</taxon>
        <taxon>Ecdysozoa</taxon>
        <taxon>Arthropoda</taxon>
        <taxon>Hexapoda</taxon>
        <taxon>Insecta</taxon>
        <taxon>Pterygota</taxon>
        <taxon>Neoptera</taxon>
        <taxon>Endopterygota</taxon>
        <taxon>Hymenoptera</taxon>
        <taxon>Apocrita</taxon>
        <taxon>Aculeata</taxon>
        <taxon>Formicoidea</taxon>
        <taxon>Formicidae</taxon>
        <taxon>Myrmicinae</taxon>
        <taxon>Acromyrmex</taxon>
    </lineage>
</organism>
<evidence type="ECO:0000256" key="4">
    <source>
        <dbReference type="ARBA" id="ARBA00023136"/>
    </source>
</evidence>
<evidence type="ECO:0000256" key="3">
    <source>
        <dbReference type="ARBA" id="ARBA00022989"/>
    </source>
</evidence>
<evidence type="ECO:0000256" key="2">
    <source>
        <dbReference type="ARBA" id="ARBA00022692"/>
    </source>
</evidence>
<keyword evidence="2 6" id="KW-0812">Transmembrane</keyword>
<comment type="caution">
    <text evidence="7">The sequence shown here is derived from an EMBL/GenBank/DDBJ whole genome shotgun (WGS) entry which is preliminary data.</text>
</comment>
<evidence type="ECO:0000256" key="5">
    <source>
        <dbReference type="SAM" id="MobiDB-lite"/>
    </source>
</evidence>
<feature type="region of interest" description="Disordered" evidence="5">
    <location>
        <begin position="497"/>
        <end position="633"/>
    </location>
</feature>
<dbReference type="GO" id="GO:0071683">
    <property type="term" value="C:sensory dendrite"/>
    <property type="evidence" value="ECO:0007669"/>
    <property type="project" value="TreeGrafter"/>
</dbReference>
<feature type="region of interest" description="Disordered" evidence="5">
    <location>
        <begin position="691"/>
        <end position="715"/>
    </location>
</feature>
<feature type="compositionally biased region" description="Low complexity" evidence="5">
    <location>
        <begin position="519"/>
        <end position="536"/>
    </location>
</feature>
<dbReference type="EMBL" id="JAANHZ010000349">
    <property type="protein sequence ID" value="KAG5311751.1"/>
    <property type="molecule type" value="Genomic_DNA"/>
</dbReference>
<feature type="compositionally biased region" description="Polar residues" evidence="5">
    <location>
        <begin position="253"/>
        <end position="267"/>
    </location>
</feature>
<feature type="compositionally biased region" description="Basic and acidic residues" evidence="5">
    <location>
        <begin position="234"/>
        <end position="252"/>
    </location>
</feature>
<comment type="subcellular location">
    <subcellularLocation>
        <location evidence="1">Membrane</location>
        <topology evidence="1">Multi-pass membrane protein</topology>
    </subcellularLocation>
</comment>
<feature type="compositionally biased region" description="Low complexity" evidence="5">
    <location>
        <begin position="579"/>
        <end position="593"/>
    </location>
</feature>
<keyword evidence="4 6" id="KW-0472">Membrane</keyword>
<dbReference type="Proteomes" id="UP000667349">
    <property type="component" value="Unassembled WGS sequence"/>
</dbReference>
<dbReference type="GO" id="GO:0016020">
    <property type="term" value="C:membrane"/>
    <property type="evidence" value="ECO:0007669"/>
    <property type="project" value="UniProtKB-SubCell"/>
</dbReference>
<feature type="compositionally biased region" description="Basic and acidic residues" evidence="5">
    <location>
        <begin position="368"/>
        <end position="382"/>
    </location>
</feature>
<dbReference type="GO" id="GO:0019230">
    <property type="term" value="P:proprioception"/>
    <property type="evidence" value="ECO:0007669"/>
    <property type="project" value="TreeGrafter"/>
</dbReference>
<feature type="compositionally biased region" description="Polar residues" evidence="5">
    <location>
        <begin position="537"/>
        <end position="561"/>
    </location>
</feature>
<accession>A0A836JHE3</accession>
<keyword evidence="8" id="KW-1185">Reference proteome</keyword>
<protein>
    <submittedName>
        <fullName evidence="7">STUM protein</fullName>
    </submittedName>
</protein>
<feature type="non-terminal residue" evidence="7">
    <location>
        <position position="1085"/>
    </location>
</feature>